<feature type="region of interest" description="Disordered" evidence="2">
    <location>
        <begin position="598"/>
        <end position="680"/>
    </location>
</feature>
<feature type="compositionally biased region" description="Polar residues" evidence="2">
    <location>
        <begin position="1398"/>
        <end position="1420"/>
    </location>
</feature>
<feature type="region of interest" description="Disordered" evidence="2">
    <location>
        <begin position="331"/>
        <end position="376"/>
    </location>
</feature>
<feature type="compositionally biased region" description="Low complexity" evidence="2">
    <location>
        <begin position="251"/>
        <end position="262"/>
    </location>
</feature>
<feature type="region of interest" description="Disordered" evidence="2">
    <location>
        <begin position="244"/>
        <end position="268"/>
    </location>
</feature>
<sequence>MREEDKMDWVKAANKETQRLEGQNTTLRSEIRQLHEERDQLTRIIRSHASVCPLTPRHSPLTVVRESPLLVVPLRESPIITGQGRASSCTVDGGCEGLALIRESPLTTGETLAASIRESPLPSGTRLGESPLTIGVEQPITDSIQSHASTSGGREKGSGGTIVKDSARLLRESPLLAALASLSSASASVSSQSTGGVVQSGSLTETKDLVLDSGTSRGNKNTSKSPVMGMTSGMSSFSLQSPVILGGGGNEAADGGSSGRSSRNGRRSSLLMQSPVMGGARPSVVMHSPALLVPPTRESPVPLLIINPNGGTPGGAAIGPGIGQITNTGNATMTSPLPPSGRVVPSSPVPMSSRPRKSPIALFRGNPSPVHSQQQHLCNPIEQRLAMDQSPVLFGSPPKQSKHSIPPRLNLSGPKPVKPILPKPPSSSISSASSSGSSSSFPCSSPRTPQSFIASPLPTTASPVSATGRPSHASPVFFGEGCFTPSVGKGSSFLNAGEYGIRHSSKSPLFQVDEVSTASKSPLCGSDKLRQSPMQRSDSLQHTNHSPLCILEAMRQINQSPMRKPDVKRKLNQSPLCATETAKQHIRQSPISQMDIMNQTNKSPAGCVANSPARAEHSPMTVSENSSKRSPISSSRITQQSPVFFGSGKGSNPPPSANRGQFLQPQPLPRSVAAHSKSPASSLLTLLQRGNSQSIGVNRGTGPTSSGDTLVSSNVSNAFANPRTNHLFHSNRGSGVFSTTPNNNAALDNSNTESAQSTIGVASDGKVFNANSSTSTRNSKENNILARMSSSSPNVQISHDHTSSNNHEIIDVDELDEAFNRTKNKIFTGSKENDTLGNFCFVNNTSDNGNNNSNNVISLDSNKAQDTGSGIETFTSGSNVFASTFGFFNKNESNTATDMISNDVDMNKNYSSNASTIPEHTNAFTAARMLPDSPALPSPSIMLDDNALSLEEIERSAAVLEGRDDFMDLLDIQALLELSADHNSGNSNTNFSSCDNYVSPNNTSVSDEGDVSRNGNLRGLSSVRGNNAQNANTPGPGFNVCQRAMPTENSSEDVNTSNNPFVQNATLPVYNSQSIPQANVTNSDSNFLFNTQSHSMQTDGDRYAQILASFRSLQNISQNSTSVMNEHLQCPTGTQQSVSAVQGTGEVSAAHVAQSALSNLGSSGNLFVSSATSTIHHHPSQTQHSSFLIPSQGQENFFGCANSTLITSAMGNEQKIMAPPQIYAQGHSDGNPRMSNQDSCFILGNQNVTSSFQIRNQQNLPQSVLSHDKHSFSMPWQSPVSRPTGTFVAGPIQGPDQRREIASSYTSDGSLQNIQTQAPSGFSTYRSRLRELLNAPTTPDVTSGSNRGGPTLCNPTNNTSPFTPAPTQQSVWESQTQSLTTSSGLNMVQRLESEPTPEVNTNLGQSSFWEPPSAGSQTQMDGKEHSEKHMRRE</sequence>
<evidence type="ECO:0000313" key="4">
    <source>
        <dbReference type="Proteomes" id="UP001283361"/>
    </source>
</evidence>
<evidence type="ECO:0000313" key="3">
    <source>
        <dbReference type="EMBL" id="KAK3702557.1"/>
    </source>
</evidence>
<keyword evidence="1" id="KW-0175">Coiled coil</keyword>
<feature type="region of interest" description="Disordered" evidence="2">
    <location>
        <begin position="208"/>
        <end position="228"/>
    </location>
</feature>
<dbReference type="EMBL" id="JAWDGP010007852">
    <property type="protein sequence ID" value="KAK3702557.1"/>
    <property type="molecule type" value="Genomic_DNA"/>
</dbReference>
<feature type="compositionally biased region" description="Polar residues" evidence="2">
    <location>
        <begin position="1336"/>
        <end position="1345"/>
    </location>
</feature>
<feature type="compositionally biased region" description="Polar residues" evidence="2">
    <location>
        <begin position="450"/>
        <end position="465"/>
    </location>
</feature>
<evidence type="ECO:0000256" key="1">
    <source>
        <dbReference type="SAM" id="Coils"/>
    </source>
</evidence>
<reference evidence="3" key="1">
    <citation type="journal article" date="2023" name="G3 (Bethesda)">
        <title>A reference genome for the long-term kleptoplast-retaining sea slug Elysia crispata morphotype clarki.</title>
        <authorList>
            <person name="Eastman K.E."/>
            <person name="Pendleton A.L."/>
            <person name="Shaikh M.A."/>
            <person name="Suttiyut T."/>
            <person name="Ogas R."/>
            <person name="Tomko P."/>
            <person name="Gavelis G."/>
            <person name="Widhalm J.R."/>
            <person name="Wisecaver J.H."/>
        </authorList>
    </citation>
    <scope>NUCLEOTIDE SEQUENCE</scope>
    <source>
        <strain evidence="3">ECLA1</strain>
    </source>
</reference>
<feature type="region of interest" description="Disordered" evidence="2">
    <location>
        <begin position="1336"/>
        <end position="1433"/>
    </location>
</feature>
<protein>
    <submittedName>
        <fullName evidence="3">Uncharacterized protein</fullName>
    </submittedName>
</protein>
<organism evidence="3 4">
    <name type="scientific">Elysia crispata</name>
    <name type="common">lettuce slug</name>
    <dbReference type="NCBI Taxonomy" id="231223"/>
    <lineage>
        <taxon>Eukaryota</taxon>
        <taxon>Metazoa</taxon>
        <taxon>Spiralia</taxon>
        <taxon>Lophotrochozoa</taxon>
        <taxon>Mollusca</taxon>
        <taxon>Gastropoda</taxon>
        <taxon>Heterobranchia</taxon>
        <taxon>Euthyneura</taxon>
        <taxon>Panpulmonata</taxon>
        <taxon>Sacoglossa</taxon>
        <taxon>Placobranchoidea</taxon>
        <taxon>Plakobranchidae</taxon>
        <taxon>Elysia</taxon>
    </lineage>
</organism>
<evidence type="ECO:0000256" key="2">
    <source>
        <dbReference type="SAM" id="MobiDB-lite"/>
    </source>
</evidence>
<dbReference type="Proteomes" id="UP001283361">
    <property type="component" value="Unassembled WGS sequence"/>
</dbReference>
<feature type="region of interest" description="Disordered" evidence="2">
    <location>
        <begin position="391"/>
        <end position="470"/>
    </location>
</feature>
<proteinExistence type="predicted"/>
<feature type="region of interest" description="Disordered" evidence="2">
    <location>
        <begin position="141"/>
        <end position="161"/>
    </location>
</feature>
<name>A0AAE0XQ00_9GAST</name>
<feature type="coiled-coil region" evidence="1">
    <location>
        <begin position="10"/>
        <end position="44"/>
    </location>
</feature>
<keyword evidence="4" id="KW-1185">Reference proteome</keyword>
<feature type="compositionally biased region" description="Low complexity" evidence="2">
    <location>
        <begin position="340"/>
        <end position="353"/>
    </location>
</feature>
<feature type="compositionally biased region" description="Polar residues" evidence="2">
    <location>
        <begin position="1353"/>
        <end position="1373"/>
    </location>
</feature>
<feature type="compositionally biased region" description="Polar residues" evidence="2">
    <location>
        <begin position="213"/>
        <end position="225"/>
    </location>
</feature>
<comment type="caution">
    <text evidence="3">The sequence shown here is derived from an EMBL/GenBank/DDBJ whole genome shotgun (WGS) entry which is preliminary data.</text>
</comment>
<feature type="compositionally biased region" description="Low complexity" evidence="2">
    <location>
        <begin position="1374"/>
        <end position="1383"/>
    </location>
</feature>
<feature type="compositionally biased region" description="Pro residues" evidence="2">
    <location>
        <begin position="416"/>
        <end position="425"/>
    </location>
</feature>
<gene>
    <name evidence="3" type="ORF">RRG08_042550</name>
</gene>
<feature type="compositionally biased region" description="Polar residues" evidence="2">
    <location>
        <begin position="141"/>
        <end position="152"/>
    </location>
</feature>
<accession>A0AAE0XQ00</accession>
<feature type="compositionally biased region" description="Low complexity" evidence="2">
    <location>
        <begin position="623"/>
        <end position="635"/>
    </location>
</feature>
<feature type="compositionally biased region" description="Low complexity" evidence="2">
    <location>
        <begin position="426"/>
        <end position="449"/>
    </location>
</feature>